<dbReference type="OMA" id="WISVTGH"/>
<dbReference type="AlphaFoldDB" id="A0A3B6APN9"/>
<dbReference type="InterPro" id="IPR005630">
    <property type="entry name" value="Terpene_synthase_metal-bd"/>
</dbReference>
<dbReference type="InterPro" id="IPR036965">
    <property type="entry name" value="Terpene_synth_N_sf"/>
</dbReference>
<sequence length="595" mass="67586">MATSSKCLWPTSPLRKAVRCTSSSSSSTPPARRSANYAPSSWDYDSLLLSLDDRRHDTHDQLRARLDGLRARSFDKLKAEVRERLMVVSGGDDQPAKLRLVDTLQRLGIAYHFDDEITDILTTIHSAKNHHWSRDDDDDDVASAALRFRLLRESGFPVHFPARKSLEDLRRGIDDDVKGLLSLYEASYLTFEGEEALDEARAFSKKALIKLLPSMDHHLRRSVVRSLDLPLHRRSPRLEARWFIDHYASDESNSDPLLVRFATKDFNNVQSVHQEELARLARWWKGTALTEKLGFARDRLMECFHYANGIVWEPNNGACREVLAKVANLIVHLDDVYDVYGTPDELVLFTDAIGRWEESPCEMLPEYMQALYSVVYNTSAEVAENVFKQHGCDTRYVLQKAWGDMAESFLVEAKWQHGNHRPTLHEYLDNGSISSSAPLLLQHAFPLLRVEEKLTSISIAKVGGYPKLVQSASLVLRLCNDSATHSIRTINPTFFAELERGDAPSSIAIHMPENSSSEQESREAMEDLTMEAWKSINEDAFKHCRFSRSFAKTCVNLARISHCVYQGCDGFGAPDGQNKRQIKELFLDSIMSEKH</sequence>
<dbReference type="GO" id="GO:0000287">
    <property type="term" value="F:magnesium ion binding"/>
    <property type="evidence" value="ECO:0007669"/>
    <property type="project" value="InterPro"/>
</dbReference>
<dbReference type="SFLD" id="SFLDG01019">
    <property type="entry name" value="Terpene_Cyclase_Like_1_C_Termi"/>
    <property type="match status" value="1"/>
</dbReference>
<dbReference type="InterPro" id="IPR008930">
    <property type="entry name" value="Terpenoid_cyclase/PrenylTrfase"/>
</dbReference>
<evidence type="ECO:0000259" key="5">
    <source>
        <dbReference type="Pfam" id="PF01397"/>
    </source>
</evidence>
<dbReference type="Pfam" id="PF03936">
    <property type="entry name" value="Terpene_synth_C"/>
    <property type="match status" value="1"/>
</dbReference>
<evidence type="ECO:0000256" key="2">
    <source>
        <dbReference type="ARBA" id="ARBA00001946"/>
    </source>
</evidence>
<protein>
    <submittedName>
        <fullName evidence="7">Uncharacterized protein</fullName>
    </submittedName>
</protein>
<comment type="cofactor">
    <cofactor evidence="1">
        <name>Mn(2+)</name>
        <dbReference type="ChEBI" id="CHEBI:29035"/>
    </cofactor>
</comment>
<name>A0A3B6APN9_WHEAT</name>
<dbReference type="GO" id="GO:0016102">
    <property type="term" value="P:diterpenoid biosynthetic process"/>
    <property type="evidence" value="ECO:0007669"/>
    <property type="project" value="InterPro"/>
</dbReference>
<feature type="domain" description="Terpene synthase metal-binding" evidence="6">
    <location>
        <begin position="287"/>
        <end position="534"/>
    </location>
</feature>
<feature type="domain" description="Terpene synthase N-terminal" evidence="5">
    <location>
        <begin position="71"/>
        <end position="226"/>
    </location>
</feature>
<evidence type="ECO:0000259" key="6">
    <source>
        <dbReference type="Pfam" id="PF03936"/>
    </source>
</evidence>
<keyword evidence="4" id="KW-0460">Magnesium</keyword>
<dbReference type="Gene3D" id="1.10.600.10">
    <property type="entry name" value="Farnesyl Diphosphate Synthase"/>
    <property type="match status" value="1"/>
</dbReference>
<dbReference type="SFLD" id="SFLDS00005">
    <property type="entry name" value="Isoprenoid_Synthase_Type_I"/>
    <property type="match status" value="1"/>
</dbReference>
<dbReference type="PANTHER" id="PTHR31225">
    <property type="entry name" value="OS04G0344100 PROTEIN-RELATED"/>
    <property type="match status" value="1"/>
</dbReference>
<evidence type="ECO:0000256" key="3">
    <source>
        <dbReference type="ARBA" id="ARBA00022723"/>
    </source>
</evidence>
<dbReference type="OrthoDB" id="746449at2759"/>
<dbReference type="GO" id="GO:0046246">
    <property type="term" value="P:terpene biosynthetic process"/>
    <property type="evidence" value="ECO:0000318"/>
    <property type="project" value="GO_Central"/>
</dbReference>
<dbReference type="CDD" id="cd00684">
    <property type="entry name" value="Terpene_cyclase_plant_C1"/>
    <property type="match status" value="1"/>
</dbReference>
<dbReference type="InterPro" id="IPR001906">
    <property type="entry name" value="Terpene_synth_N"/>
</dbReference>
<evidence type="ECO:0000256" key="4">
    <source>
        <dbReference type="ARBA" id="ARBA00022842"/>
    </source>
</evidence>
<proteinExistence type="predicted"/>
<comment type="cofactor">
    <cofactor evidence="2">
        <name>Mg(2+)</name>
        <dbReference type="ChEBI" id="CHEBI:18420"/>
    </cofactor>
</comment>
<accession>A0A3B6APN9</accession>
<dbReference type="PANTHER" id="PTHR31225:SF252">
    <property type="entry name" value="TERPENE SYNTHASE 12-RELATED"/>
    <property type="match status" value="1"/>
</dbReference>
<dbReference type="Proteomes" id="UP000019116">
    <property type="component" value="Chromosome 2A"/>
</dbReference>
<reference evidence="7" key="2">
    <citation type="submission" date="2018-10" db="UniProtKB">
        <authorList>
            <consortium name="EnsemblPlants"/>
        </authorList>
    </citation>
    <scope>IDENTIFICATION</scope>
</reference>
<dbReference type="Gramene" id="TraesROB_scaffold_084315_01G000100.1">
    <property type="protein sequence ID" value="TraesROB_scaffold_084315_01G000100.1"/>
    <property type="gene ID" value="TraesROB_scaffold_084315_01G000100"/>
</dbReference>
<organism evidence="7">
    <name type="scientific">Triticum aestivum</name>
    <name type="common">Wheat</name>
    <dbReference type="NCBI Taxonomy" id="4565"/>
    <lineage>
        <taxon>Eukaryota</taxon>
        <taxon>Viridiplantae</taxon>
        <taxon>Streptophyta</taxon>
        <taxon>Embryophyta</taxon>
        <taxon>Tracheophyta</taxon>
        <taxon>Spermatophyta</taxon>
        <taxon>Magnoliopsida</taxon>
        <taxon>Liliopsida</taxon>
        <taxon>Poales</taxon>
        <taxon>Poaceae</taxon>
        <taxon>BOP clade</taxon>
        <taxon>Pooideae</taxon>
        <taxon>Triticodae</taxon>
        <taxon>Triticeae</taxon>
        <taxon>Triticinae</taxon>
        <taxon>Triticum</taxon>
    </lineage>
</organism>
<dbReference type="SUPFAM" id="SSF48239">
    <property type="entry name" value="Terpenoid cyclases/Protein prenyltransferases"/>
    <property type="match status" value="1"/>
</dbReference>
<dbReference type="SUPFAM" id="SSF48576">
    <property type="entry name" value="Terpenoid synthases"/>
    <property type="match status" value="1"/>
</dbReference>
<evidence type="ECO:0000313" key="7">
    <source>
        <dbReference type="EnsemblPlants" id="TraesCS2A02G022300.1"/>
    </source>
</evidence>
<dbReference type="SMR" id="A0A3B6APN9"/>
<keyword evidence="3" id="KW-0479">Metal-binding</keyword>
<reference evidence="7" key="1">
    <citation type="submission" date="2018-08" db="EMBL/GenBank/DDBJ databases">
        <authorList>
            <person name="Rossello M."/>
        </authorList>
    </citation>
    <scope>NUCLEOTIDE SEQUENCE [LARGE SCALE GENOMIC DNA]</scope>
    <source>
        <strain evidence="7">cv. Chinese Spring</strain>
    </source>
</reference>
<dbReference type="Pfam" id="PF01397">
    <property type="entry name" value="Terpene_synth"/>
    <property type="match status" value="1"/>
</dbReference>
<dbReference type="STRING" id="4565.A0A3B6APN9"/>
<dbReference type="InterPro" id="IPR050148">
    <property type="entry name" value="Terpene_synthase-like"/>
</dbReference>
<dbReference type="Gene3D" id="1.50.10.130">
    <property type="entry name" value="Terpene synthase, N-terminal domain"/>
    <property type="match status" value="1"/>
</dbReference>
<keyword evidence="8" id="KW-1185">Reference proteome</keyword>
<evidence type="ECO:0000313" key="8">
    <source>
        <dbReference type="Proteomes" id="UP000019116"/>
    </source>
</evidence>
<dbReference type="InterPro" id="IPR044814">
    <property type="entry name" value="Terpene_cyclase_plant_C1"/>
</dbReference>
<dbReference type="InterPro" id="IPR034741">
    <property type="entry name" value="Terpene_cyclase-like_1_C"/>
</dbReference>
<dbReference type="Gramene" id="TraesCS2A02G022300.1">
    <property type="protein sequence ID" value="TraesCS2A02G022300.1"/>
    <property type="gene ID" value="TraesCS2A02G022300"/>
</dbReference>
<dbReference type="Gramene" id="TraesCS2A03G0046500.1">
    <property type="protein sequence ID" value="TraesCS2A03G0046500.1.CDS"/>
    <property type="gene ID" value="TraesCS2A03G0046500"/>
</dbReference>
<dbReference type="InterPro" id="IPR008949">
    <property type="entry name" value="Isoprenoid_synthase_dom_sf"/>
</dbReference>
<evidence type="ECO:0000256" key="1">
    <source>
        <dbReference type="ARBA" id="ARBA00001936"/>
    </source>
</evidence>
<dbReference type="EnsemblPlants" id="TraesCS2A02G022300.1">
    <property type="protein sequence ID" value="TraesCS2A02G022300.1"/>
    <property type="gene ID" value="TraesCS2A02G022300"/>
</dbReference>
<dbReference type="GO" id="GO:0010333">
    <property type="term" value="F:terpene synthase activity"/>
    <property type="evidence" value="ECO:0000318"/>
    <property type="project" value="GO_Central"/>
</dbReference>